<dbReference type="OrthoDB" id="8087200at2"/>
<reference evidence="2 3" key="1">
    <citation type="submission" date="2018-04" db="EMBL/GenBank/DDBJ databases">
        <title>Genomic Encyclopedia of Type Strains, Phase III (KMG-III): the genomes of soil and plant-associated and newly described type strains.</title>
        <authorList>
            <person name="Whitman W."/>
        </authorList>
    </citation>
    <scope>NUCLEOTIDE SEQUENCE [LARGE SCALE GENOMIC DNA]</scope>
    <source>
        <strain evidence="2 3">MA-olki</strain>
    </source>
</reference>
<sequence>MADDKSKTDGRDRSRVSGSEPYEVEYFSQKHGLSAQQARDLIAEVGNDRERLDAAAGKLIGERGKA</sequence>
<gene>
    <name evidence="2" type="ORF">C8J25_1184</name>
</gene>
<dbReference type="EMBL" id="QAYE01000018">
    <property type="protein sequence ID" value="PTW43563.1"/>
    <property type="molecule type" value="Genomic_DNA"/>
</dbReference>
<evidence type="ECO:0000313" key="3">
    <source>
        <dbReference type="Proteomes" id="UP000244013"/>
    </source>
</evidence>
<accession>A0A2T5TWE7</accession>
<dbReference type="Pfam" id="PF12244">
    <property type="entry name" value="DUF3606"/>
    <property type="match status" value="1"/>
</dbReference>
<feature type="region of interest" description="Disordered" evidence="1">
    <location>
        <begin position="1"/>
        <end position="21"/>
    </location>
</feature>
<dbReference type="AlphaFoldDB" id="A0A2T5TWE7"/>
<protein>
    <submittedName>
        <fullName evidence="2">Uncharacterized protein DUF3606</fullName>
    </submittedName>
</protein>
<evidence type="ECO:0000313" key="2">
    <source>
        <dbReference type="EMBL" id="PTW43563.1"/>
    </source>
</evidence>
<feature type="compositionally biased region" description="Basic and acidic residues" evidence="1">
    <location>
        <begin position="1"/>
        <end position="15"/>
    </location>
</feature>
<comment type="caution">
    <text evidence="2">The sequence shown here is derived from an EMBL/GenBank/DDBJ whole genome shotgun (WGS) entry which is preliminary data.</text>
</comment>
<dbReference type="InterPro" id="IPR022037">
    <property type="entry name" value="DUF3606"/>
</dbReference>
<dbReference type="GeneID" id="91007831"/>
<organism evidence="2 3">
    <name type="scientific">Sphingomonas faeni</name>
    <dbReference type="NCBI Taxonomy" id="185950"/>
    <lineage>
        <taxon>Bacteria</taxon>
        <taxon>Pseudomonadati</taxon>
        <taxon>Pseudomonadota</taxon>
        <taxon>Alphaproteobacteria</taxon>
        <taxon>Sphingomonadales</taxon>
        <taxon>Sphingomonadaceae</taxon>
        <taxon>Sphingomonas</taxon>
    </lineage>
</organism>
<evidence type="ECO:0000256" key="1">
    <source>
        <dbReference type="SAM" id="MobiDB-lite"/>
    </source>
</evidence>
<dbReference type="Proteomes" id="UP000244013">
    <property type="component" value="Unassembled WGS sequence"/>
</dbReference>
<proteinExistence type="predicted"/>
<name>A0A2T5TWE7_9SPHN</name>
<dbReference type="RefSeq" id="WP_107955978.1">
    <property type="nucleotide sequence ID" value="NZ_QAYE01000018.1"/>
</dbReference>